<keyword evidence="1" id="KW-0175">Coiled coil</keyword>
<evidence type="ECO:0000256" key="1">
    <source>
        <dbReference type="SAM" id="Coils"/>
    </source>
</evidence>
<name>A0A0R3WSR0_HYDTA</name>
<reference evidence="2" key="1">
    <citation type="submission" date="2017-02" db="UniProtKB">
        <authorList>
            <consortium name="WormBaseParasite"/>
        </authorList>
    </citation>
    <scope>IDENTIFICATION</scope>
</reference>
<proteinExistence type="predicted"/>
<dbReference type="WBParaSite" id="TTAC_0000380001-mRNA-1">
    <property type="protein sequence ID" value="TTAC_0000380001-mRNA-1"/>
    <property type="gene ID" value="TTAC_0000380001"/>
</dbReference>
<dbReference type="AlphaFoldDB" id="A0A0R3WSR0"/>
<organism evidence="2">
    <name type="scientific">Hydatigena taeniaeformis</name>
    <name type="common">Feline tapeworm</name>
    <name type="synonym">Taenia taeniaeformis</name>
    <dbReference type="NCBI Taxonomy" id="6205"/>
    <lineage>
        <taxon>Eukaryota</taxon>
        <taxon>Metazoa</taxon>
        <taxon>Spiralia</taxon>
        <taxon>Lophotrochozoa</taxon>
        <taxon>Platyhelminthes</taxon>
        <taxon>Cestoda</taxon>
        <taxon>Eucestoda</taxon>
        <taxon>Cyclophyllidea</taxon>
        <taxon>Taeniidae</taxon>
        <taxon>Hydatigera</taxon>
    </lineage>
</organism>
<evidence type="ECO:0000313" key="2">
    <source>
        <dbReference type="WBParaSite" id="TTAC_0000380001-mRNA-1"/>
    </source>
</evidence>
<accession>A0A0R3WSR0</accession>
<feature type="coiled-coil region" evidence="1">
    <location>
        <begin position="107"/>
        <end position="141"/>
    </location>
</feature>
<protein>
    <submittedName>
        <fullName evidence="2">HAUS augmin-like complex subunit 6</fullName>
    </submittedName>
</protein>
<sequence length="379" mass="43696">LTIGSYWLFLTVLGFKVDGIICHCFFDFYGISLSPSERSFYALSLMKKFEQMKFPEPFTSSDFAEERDPKKMSRILSWLFQFFETFAPANEYAYSVWNSYKEKASLASSLKQKIDSLRIINKAEEEKRLEYQNNIVELQSSLSAKLTSKRQLDERVSSESRKLALLTESEKSHSLEVTVVNFFFIATALDKKLYELKAKRESLLPQVIENPGVLPKAVEELKAKLNALELEMQEIRAKTFQVDQSISEFKRLHDVIENQLVTVARTCHSLLFQMSQSQRDLEIYDKEIAGRFASIELLGKKITDATEQLCVSEHNIVKAKVMDATRAVNDERIKKERAALLDKYCFAFKSLEPDVTAKEALLKTTKILFEREYSNKKVS</sequence>